<evidence type="ECO:0000313" key="2">
    <source>
        <dbReference type="Proteomes" id="UP000029223"/>
    </source>
</evidence>
<name>A0ABQ0JN47_9VIBR</name>
<accession>A0ABQ0JN47</accession>
<dbReference type="Proteomes" id="UP000029223">
    <property type="component" value="Unassembled WGS sequence"/>
</dbReference>
<gene>
    <name evidence="1" type="ORF">JCM19239_6828</name>
</gene>
<reference evidence="2" key="1">
    <citation type="submission" date="2014-09" db="EMBL/GenBank/DDBJ databases">
        <title>Vibrio variabilis JCM 19239. (C206) whole genome shotgun sequence.</title>
        <authorList>
            <person name="Sawabe T."/>
            <person name="Meirelles P."/>
            <person name="Nakanishi M."/>
            <person name="Sayaka M."/>
            <person name="Hattori M."/>
            <person name="Ohkuma M."/>
        </authorList>
    </citation>
    <scope>NUCLEOTIDE SEQUENCE [LARGE SCALE GENOMIC DNA]</scope>
    <source>
        <strain evidence="2">JCM 19239</strain>
    </source>
</reference>
<comment type="caution">
    <text evidence="1">The sequence shown here is derived from an EMBL/GenBank/DDBJ whole genome shotgun (WGS) entry which is preliminary data.</text>
</comment>
<organism evidence="1 2">
    <name type="scientific">Vibrio variabilis</name>
    <dbReference type="NCBI Taxonomy" id="990271"/>
    <lineage>
        <taxon>Bacteria</taxon>
        <taxon>Pseudomonadati</taxon>
        <taxon>Pseudomonadota</taxon>
        <taxon>Gammaproteobacteria</taxon>
        <taxon>Vibrionales</taxon>
        <taxon>Vibrionaceae</taxon>
        <taxon>Vibrio</taxon>
    </lineage>
</organism>
<evidence type="ECO:0000313" key="1">
    <source>
        <dbReference type="EMBL" id="GAL30195.1"/>
    </source>
</evidence>
<reference evidence="2" key="2">
    <citation type="submission" date="2014-09" db="EMBL/GenBank/DDBJ databases">
        <authorList>
            <consortium name="NBRP consortium"/>
            <person name="Sawabe T."/>
            <person name="Meirelles P."/>
            <person name="Nakanishi M."/>
            <person name="Sayaka M."/>
            <person name="Hattori M."/>
            <person name="Ohkuma M."/>
        </authorList>
    </citation>
    <scope>NUCLEOTIDE SEQUENCE [LARGE SCALE GENOMIC DNA]</scope>
    <source>
        <strain evidence="2">JCM 19239</strain>
    </source>
</reference>
<proteinExistence type="predicted"/>
<keyword evidence="2" id="KW-1185">Reference proteome</keyword>
<sequence>MDNIYFSQSVPLDDYLFALSSSPAYQTEKAYICRQLNRYDTTSALCDQRGL</sequence>
<protein>
    <submittedName>
        <fullName evidence="1">Uncharacterized protein</fullName>
    </submittedName>
</protein>
<dbReference type="EMBL" id="BBMS01000086">
    <property type="protein sequence ID" value="GAL30195.1"/>
    <property type="molecule type" value="Genomic_DNA"/>
</dbReference>